<keyword evidence="1" id="KW-1133">Transmembrane helix</keyword>
<comment type="caution">
    <text evidence="2">The sequence shown here is derived from an EMBL/GenBank/DDBJ whole genome shotgun (WGS) entry which is preliminary data.</text>
</comment>
<name>A0A0R1VGP0_9LACO</name>
<dbReference type="GeneID" id="98319955"/>
<dbReference type="Proteomes" id="UP000051451">
    <property type="component" value="Unassembled WGS sequence"/>
</dbReference>
<dbReference type="EMBL" id="AZGB01000027">
    <property type="protein sequence ID" value="KRM04609.1"/>
    <property type="molecule type" value="Genomic_DNA"/>
</dbReference>
<keyword evidence="3" id="KW-1185">Reference proteome</keyword>
<organism evidence="2 3">
    <name type="scientific">Liquorilactobacillus ghanensis DSM 18630</name>
    <dbReference type="NCBI Taxonomy" id="1423750"/>
    <lineage>
        <taxon>Bacteria</taxon>
        <taxon>Bacillati</taxon>
        <taxon>Bacillota</taxon>
        <taxon>Bacilli</taxon>
        <taxon>Lactobacillales</taxon>
        <taxon>Lactobacillaceae</taxon>
        <taxon>Liquorilactobacillus</taxon>
    </lineage>
</organism>
<reference evidence="2 3" key="1">
    <citation type="journal article" date="2015" name="Genome Announc.">
        <title>Expanding the biotechnology potential of lactobacilli through comparative genomics of 213 strains and associated genera.</title>
        <authorList>
            <person name="Sun Z."/>
            <person name="Harris H.M."/>
            <person name="McCann A."/>
            <person name="Guo C."/>
            <person name="Argimon S."/>
            <person name="Zhang W."/>
            <person name="Yang X."/>
            <person name="Jeffery I.B."/>
            <person name="Cooney J.C."/>
            <person name="Kagawa T.F."/>
            <person name="Liu W."/>
            <person name="Song Y."/>
            <person name="Salvetti E."/>
            <person name="Wrobel A."/>
            <person name="Rasinkangas P."/>
            <person name="Parkhill J."/>
            <person name="Rea M.C."/>
            <person name="O'Sullivan O."/>
            <person name="Ritari J."/>
            <person name="Douillard F.P."/>
            <person name="Paul Ross R."/>
            <person name="Yang R."/>
            <person name="Briner A.E."/>
            <person name="Felis G.E."/>
            <person name="de Vos W.M."/>
            <person name="Barrangou R."/>
            <person name="Klaenhammer T.R."/>
            <person name="Caufield P.W."/>
            <person name="Cui Y."/>
            <person name="Zhang H."/>
            <person name="O'Toole P.W."/>
        </authorList>
    </citation>
    <scope>NUCLEOTIDE SEQUENCE [LARGE SCALE GENOMIC DNA]</scope>
    <source>
        <strain evidence="2 3">DSM 18630</strain>
    </source>
</reference>
<dbReference type="RefSeq" id="WP_057872649.1">
    <property type="nucleotide sequence ID" value="NZ_AZGB01000027.1"/>
</dbReference>
<dbReference type="PATRIC" id="fig|1423750.3.peg.2342"/>
<evidence type="ECO:0008006" key="4">
    <source>
        <dbReference type="Google" id="ProtNLM"/>
    </source>
</evidence>
<feature type="transmembrane region" description="Helical" evidence="1">
    <location>
        <begin position="46"/>
        <end position="66"/>
    </location>
</feature>
<evidence type="ECO:0000313" key="2">
    <source>
        <dbReference type="EMBL" id="KRM04609.1"/>
    </source>
</evidence>
<sequence>MKSLWGLFNVLFGIAFVVLAIQFFSGKWLKLLAGSANATSRQLISAGRVISPALFILGISVFLLGFPENKLFVKIGNIGFVIAIGYIIVMVLITMFQSSR</sequence>
<gene>
    <name evidence="2" type="ORF">FC89_GL002300</name>
</gene>
<evidence type="ECO:0000313" key="3">
    <source>
        <dbReference type="Proteomes" id="UP000051451"/>
    </source>
</evidence>
<dbReference type="OrthoDB" id="2330058at2"/>
<feature type="transmembrane region" description="Helical" evidence="1">
    <location>
        <begin position="6"/>
        <end position="25"/>
    </location>
</feature>
<keyword evidence="1" id="KW-0812">Transmembrane</keyword>
<protein>
    <recommendedName>
        <fullName evidence="4">Integral membrane protein</fullName>
    </recommendedName>
</protein>
<dbReference type="STRING" id="1423750.FC89_GL002300"/>
<feature type="transmembrane region" description="Helical" evidence="1">
    <location>
        <begin position="78"/>
        <end position="96"/>
    </location>
</feature>
<dbReference type="AlphaFoldDB" id="A0A0R1VGP0"/>
<accession>A0A0R1VGP0</accession>
<proteinExistence type="predicted"/>
<evidence type="ECO:0000256" key="1">
    <source>
        <dbReference type="SAM" id="Phobius"/>
    </source>
</evidence>
<keyword evidence="1" id="KW-0472">Membrane</keyword>